<dbReference type="EMBL" id="CP002026">
    <property type="protein sequence ID" value="ADH90366.1"/>
    <property type="molecule type" value="Genomic_DNA"/>
</dbReference>
<evidence type="ECO:0000313" key="4">
    <source>
        <dbReference type="EMBL" id="ADH90366.1"/>
    </source>
</evidence>
<evidence type="ECO:0000256" key="1">
    <source>
        <dbReference type="PROSITE-ProRule" id="PRU00339"/>
    </source>
</evidence>
<dbReference type="SMART" id="SM00028">
    <property type="entry name" value="TPR"/>
    <property type="match status" value="3"/>
</dbReference>
<gene>
    <name evidence="4" type="ordered locus">Snov_3091</name>
</gene>
<feature type="repeat" description="TPR" evidence="1">
    <location>
        <begin position="103"/>
        <end position="136"/>
    </location>
</feature>
<feature type="compositionally biased region" description="Low complexity" evidence="2">
    <location>
        <begin position="29"/>
        <end position="43"/>
    </location>
</feature>
<dbReference type="InterPro" id="IPR019734">
    <property type="entry name" value="TPR_rpt"/>
</dbReference>
<dbReference type="KEGG" id="sno:Snov_3091"/>
<accession>D7A7D5</accession>
<feature type="repeat" description="TPR" evidence="1">
    <location>
        <begin position="137"/>
        <end position="170"/>
    </location>
</feature>
<dbReference type="Gene3D" id="1.25.40.10">
    <property type="entry name" value="Tetratricopeptide repeat domain"/>
    <property type="match status" value="1"/>
</dbReference>
<keyword evidence="5" id="KW-1185">Reference proteome</keyword>
<reference evidence="4 5" key="1">
    <citation type="journal article" date="2012" name="Stand. Genomic Sci.">
        <title>Complete genome sequence of the facultatively chemolithoautotrophic and methylotrophic alpha Proteobacterium Starkeya novella type strain (ATCC 8093(T)).</title>
        <authorList>
            <person name="Kappler U."/>
            <person name="Davenport K."/>
            <person name="Beatson S."/>
            <person name="Lucas S."/>
            <person name="Lapidus A."/>
            <person name="Copeland A."/>
            <person name="Berry K.W."/>
            <person name="Glavina Del Rio T."/>
            <person name="Hammon N."/>
            <person name="Dalin E."/>
            <person name="Tice H."/>
            <person name="Pitluck S."/>
            <person name="Richardson P."/>
            <person name="Bruce D."/>
            <person name="Goodwin L.A."/>
            <person name="Han C."/>
            <person name="Tapia R."/>
            <person name="Detter J.C."/>
            <person name="Chang Y.J."/>
            <person name="Jeffries C.D."/>
            <person name="Land M."/>
            <person name="Hauser L."/>
            <person name="Kyrpides N.C."/>
            <person name="Goker M."/>
            <person name="Ivanova N."/>
            <person name="Klenk H.P."/>
            <person name="Woyke T."/>
        </authorList>
    </citation>
    <scope>NUCLEOTIDE SEQUENCE [LARGE SCALE GENOMIC DNA]</scope>
    <source>
        <strain evidence="5">ATCC 8093 / DSM 506 / JCM 20403 / CCM 1077 / IAM 12100 / NBRC 12443 / NCIMB 10456</strain>
    </source>
</reference>
<dbReference type="Proteomes" id="UP000006633">
    <property type="component" value="Chromosome"/>
</dbReference>
<evidence type="ECO:0000256" key="2">
    <source>
        <dbReference type="SAM" id="MobiDB-lite"/>
    </source>
</evidence>
<dbReference type="Pfam" id="PF13432">
    <property type="entry name" value="TPR_16"/>
    <property type="match status" value="1"/>
</dbReference>
<evidence type="ECO:0000313" key="5">
    <source>
        <dbReference type="Proteomes" id="UP000006633"/>
    </source>
</evidence>
<protein>
    <submittedName>
        <fullName evidence="4">TPR repeat-containing protein</fullName>
    </submittedName>
</protein>
<dbReference type="eggNOG" id="COG0457">
    <property type="taxonomic scope" value="Bacteria"/>
</dbReference>
<feature type="region of interest" description="Disordered" evidence="2">
    <location>
        <begin position="29"/>
        <end position="63"/>
    </location>
</feature>
<keyword evidence="1" id="KW-0802">TPR repeat</keyword>
<feature type="compositionally biased region" description="Basic and acidic residues" evidence="2">
    <location>
        <begin position="46"/>
        <end position="63"/>
    </location>
</feature>
<dbReference type="RefSeq" id="WP_013167869.1">
    <property type="nucleotide sequence ID" value="NC_014217.1"/>
</dbReference>
<proteinExistence type="predicted"/>
<name>D7A7D5_ANCN5</name>
<dbReference type="SUPFAM" id="SSF48452">
    <property type="entry name" value="TPR-like"/>
    <property type="match status" value="1"/>
</dbReference>
<organism evidence="4 5">
    <name type="scientific">Ancylobacter novellus (strain ATCC 8093 / DSM 506 / JCM 20403 / CCM 1077 / IAM 12100 / NBRC 12443 / NCIMB 10456)</name>
    <name type="common">Starkeya novella</name>
    <dbReference type="NCBI Taxonomy" id="639283"/>
    <lineage>
        <taxon>Bacteria</taxon>
        <taxon>Pseudomonadati</taxon>
        <taxon>Pseudomonadota</taxon>
        <taxon>Alphaproteobacteria</taxon>
        <taxon>Hyphomicrobiales</taxon>
        <taxon>Xanthobacteraceae</taxon>
        <taxon>Ancylobacter</taxon>
    </lineage>
</organism>
<evidence type="ECO:0000256" key="3">
    <source>
        <dbReference type="SAM" id="SignalP"/>
    </source>
</evidence>
<dbReference type="PROSITE" id="PS50005">
    <property type="entry name" value="TPR"/>
    <property type="match status" value="2"/>
</dbReference>
<keyword evidence="3" id="KW-0732">Signal</keyword>
<dbReference type="OrthoDB" id="9815010at2"/>
<feature type="chain" id="PRO_5003092396" evidence="3">
    <location>
        <begin position="25"/>
        <end position="223"/>
    </location>
</feature>
<feature type="signal peptide" evidence="3">
    <location>
        <begin position="1"/>
        <end position="24"/>
    </location>
</feature>
<dbReference type="InterPro" id="IPR011990">
    <property type="entry name" value="TPR-like_helical_dom_sf"/>
</dbReference>
<sequence>MRALFAALIIAVAPLGGFAPQALAQSAAPAAPAQNPGAAPEAAKQTPEKPSPEKPAEAAQEPDRGKRLDALFAALKAAPDKDSAKNIAERIDVALTPSGSDTADLLMSRAALATQAKDYDLAIELLDGVLKVEPNHLEAWNKRATVFYLKQDFSDALNDLRQVVAREPRHYGAWSGIAIICKEIGDEKHALEAARQALAIYPHLDEVEDMEKTLTISVEGRPI</sequence>
<dbReference type="AlphaFoldDB" id="D7A7D5"/>
<dbReference type="HOGENOM" id="CLU_079829_1_0_5"/>
<dbReference type="STRING" id="639283.Snov_3091"/>